<protein>
    <submittedName>
        <fullName evidence="3">Alpha/beta fold family hydrolase</fullName>
    </submittedName>
</protein>
<dbReference type="Proteomes" id="UP000030905">
    <property type="component" value="Chromosome"/>
</dbReference>
<keyword evidence="1" id="KW-0812">Transmembrane</keyword>
<dbReference type="Gene3D" id="3.40.50.1820">
    <property type="entry name" value="alpha/beta hydrolase"/>
    <property type="match status" value="1"/>
</dbReference>
<keyword evidence="3" id="KW-0378">Hydrolase</keyword>
<evidence type="ECO:0000259" key="2">
    <source>
        <dbReference type="Pfam" id="PF00561"/>
    </source>
</evidence>
<dbReference type="EMBL" id="CP009268">
    <property type="protein sequence ID" value="AJA50942.1"/>
    <property type="molecule type" value="Genomic_DNA"/>
</dbReference>
<feature type="transmembrane region" description="Helical" evidence="1">
    <location>
        <begin position="16"/>
        <end position="34"/>
    </location>
</feature>
<feature type="domain" description="AB hydrolase-1" evidence="2">
    <location>
        <begin position="68"/>
        <end position="307"/>
    </location>
</feature>
<proteinExistence type="predicted"/>
<dbReference type="InterPro" id="IPR000073">
    <property type="entry name" value="AB_hydrolase_1"/>
</dbReference>
<organism evidence="3 6">
    <name type="scientific">Clostridium pasteurianum DSM 525 = ATCC 6013</name>
    <dbReference type="NCBI Taxonomy" id="1262449"/>
    <lineage>
        <taxon>Bacteria</taxon>
        <taxon>Bacillati</taxon>
        <taxon>Bacillota</taxon>
        <taxon>Clostridia</taxon>
        <taxon>Eubacteriales</taxon>
        <taxon>Clostridiaceae</taxon>
        <taxon>Clostridium</taxon>
    </lineage>
</organism>
<dbReference type="PANTHER" id="PTHR46438:SF2">
    <property type="entry name" value="ALPHA_BETA-HYDROLASES SUPERFAMILY PROTEIN"/>
    <property type="match status" value="1"/>
</dbReference>
<evidence type="ECO:0000313" key="4">
    <source>
        <dbReference type="EMBL" id="KRU13049.1"/>
    </source>
</evidence>
<dbReference type="Pfam" id="PF00561">
    <property type="entry name" value="Abhydrolase_1"/>
    <property type="match status" value="1"/>
</dbReference>
<dbReference type="eggNOG" id="COG0596">
    <property type="taxonomic scope" value="Bacteria"/>
</dbReference>
<name>A0A0H3J0T3_CLOPA</name>
<sequence>MNVLEKNKRKFKIPQDIILIIIIILLFGIVWQWVMVEKERNILLAKGEIFNINKHNMSIYSTGIGRDTVILIPGSGTPSSFTDFYTIQMELQSYAKTVSFDRAGFGWSEKTDIPRTINILSEELHELLEKSGQTPPYILVGHSLASLEVIHFAQKYPTEVKGIVLLDGGSPEFYANDSESKSYILNRVSAVLRVTGIARAFQNLGVKLPFVGENLRYNRLPSDIKKIDIAMYYKYLGNTNNLQYIKNINENAKEVIKNGHIKNIPLTIVSSDSNDSWTKTQKELLSWSNHSFQETLHNSGHYIHWSNTDYIVRKIKEIIHITDTQAAVIIEQVISSVFLTVSTSIPKLFAVSSPVRIMFKSLENIDIMIVSIIITGSRKIT</sequence>
<keyword evidence="1" id="KW-0472">Membrane</keyword>
<reference evidence="3 6" key="1">
    <citation type="journal article" date="2015" name="Genome Announc.">
        <title>Complete Genome Sequence of the Nitrogen-Fixing and Solvent-Producing Clostridium pasteurianum DSM 525.</title>
        <authorList>
            <person name="Poehlein A."/>
            <person name="Grosse-Honebrink A."/>
            <person name="Zhang Y."/>
            <person name="Minton N.P."/>
            <person name="Daniel R."/>
        </authorList>
    </citation>
    <scope>NUCLEOTIDE SEQUENCE [LARGE SCALE GENOMIC DNA]</scope>
    <source>
        <strain evidence="3">DSM 525</strain>
        <strain evidence="6">DSM 525 / ATCC 6013</strain>
    </source>
</reference>
<dbReference type="EMBL" id="JPGY02000001">
    <property type="protein sequence ID" value="KRU13049.1"/>
    <property type="molecule type" value="Genomic_DNA"/>
</dbReference>
<dbReference type="PATRIC" id="fig|1262449.3.peg.3277"/>
<keyword evidence="1" id="KW-1133">Transmembrane helix</keyword>
<accession>A0A0H3J0T3</accession>
<dbReference type="SUPFAM" id="SSF53474">
    <property type="entry name" value="alpha/beta-Hydrolases"/>
    <property type="match status" value="1"/>
</dbReference>
<evidence type="ECO:0000313" key="3">
    <source>
        <dbReference type="EMBL" id="AJA50942.1"/>
    </source>
</evidence>
<dbReference type="AlphaFoldDB" id="A0A0H3J0T3"/>
<dbReference type="KEGG" id="cpae:CPAST_c08540"/>
<evidence type="ECO:0000313" key="5">
    <source>
        <dbReference type="Proteomes" id="UP000028042"/>
    </source>
</evidence>
<dbReference type="Proteomes" id="UP000028042">
    <property type="component" value="Unassembled WGS sequence"/>
</dbReference>
<reference evidence="4 5" key="3">
    <citation type="journal article" name="Genome Announc.">
        <title>Improved Draft Genome Sequence of Clostridium pasteurianum Strain ATCC 6013 (DSM 525) Using a Hybrid Next-Generation Sequencing Approach.</title>
        <authorList>
            <person name="Pyne M.E."/>
            <person name="Utturkar S."/>
            <person name="Brown S.D."/>
            <person name="Moo-Young M."/>
            <person name="Chung D.A."/>
            <person name="Chou C.P."/>
        </authorList>
    </citation>
    <scope>NUCLEOTIDE SEQUENCE [LARGE SCALE GENOMIC DNA]</scope>
    <source>
        <strain evidence="4 5">ATCC 6013</strain>
    </source>
</reference>
<dbReference type="KEGG" id="cpat:CLPA_c08540"/>
<dbReference type="GO" id="GO:0016787">
    <property type="term" value="F:hydrolase activity"/>
    <property type="evidence" value="ECO:0007669"/>
    <property type="project" value="UniProtKB-KW"/>
</dbReference>
<dbReference type="InterPro" id="IPR029058">
    <property type="entry name" value="AB_hydrolase_fold"/>
</dbReference>
<gene>
    <name evidence="3" type="ORF">CLPA_c08540</name>
    <name evidence="4" type="ORF">CP6013_02297</name>
</gene>
<dbReference type="PANTHER" id="PTHR46438">
    <property type="entry name" value="ALPHA/BETA-HYDROLASES SUPERFAMILY PROTEIN"/>
    <property type="match status" value="1"/>
</dbReference>
<keyword evidence="6" id="KW-1185">Reference proteome</keyword>
<reference evidence="4" key="2">
    <citation type="submission" date="2015-10" db="EMBL/GenBank/DDBJ databases">
        <title>Improved Draft Genome Sequence of Clostridium pasteurianum Strain ATCC 6013 (DSM 525) Using a Hybrid Next-Generation Sequencing Approach.</title>
        <authorList>
            <person name="Pyne M.E."/>
            <person name="Utturkar S.M."/>
            <person name="Brown S.D."/>
            <person name="Moo-Young M."/>
            <person name="Chung D.A."/>
            <person name="Chou P.C."/>
        </authorList>
    </citation>
    <scope>NUCLEOTIDE SEQUENCE</scope>
    <source>
        <strain evidence="4">ATCC 6013</strain>
    </source>
</reference>
<evidence type="ECO:0000256" key="1">
    <source>
        <dbReference type="SAM" id="Phobius"/>
    </source>
</evidence>
<evidence type="ECO:0000313" key="6">
    <source>
        <dbReference type="Proteomes" id="UP000030905"/>
    </source>
</evidence>